<keyword evidence="1" id="KW-1133">Transmembrane helix</keyword>
<reference evidence="3" key="1">
    <citation type="submission" date="2022-11" db="UniProtKB">
        <authorList>
            <consortium name="WormBaseParasite"/>
        </authorList>
    </citation>
    <scope>IDENTIFICATION</scope>
</reference>
<accession>A0A915EWP5</accession>
<keyword evidence="2" id="KW-1185">Reference proteome</keyword>
<keyword evidence="1" id="KW-0472">Membrane</keyword>
<evidence type="ECO:0000256" key="1">
    <source>
        <dbReference type="SAM" id="Phobius"/>
    </source>
</evidence>
<evidence type="ECO:0000313" key="2">
    <source>
        <dbReference type="Proteomes" id="UP000887562"/>
    </source>
</evidence>
<keyword evidence="1" id="KW-0812">Transmembrane</keyword>
<feature type="transmembrane region" description="Helical" evidence="1">
    <location>
        <begin position="56"/>
        <end position="76"/>
    </location>
</feature>
<protein>
    <submittedName>
        <fullName evidence="3">Uncharacterized protein</fullName>
    </submittedName>
</protein>
<proteinExistence type="predicted"/>
<dbReference type="WBParaSite" id="maker-E.canG7_contigs_5288-snap-gene-1.63-mRNA-1">
    <property type="protein sequence ID" value="maker-E.canG7_contigs_5288-snap-gene-1.63-mRNA-1"/>
    <property type="gene ID" value="EcG7_00837"/>
</dbReference>
<dbReference type="AlphaFoldDB" id="A0A915EWP5"/>
<evidence type="ECO:0000313" key="3">
    <source>
        <dbReference type="WBParaSite" id="maker-E.canG7_contigs_5288-snap-gene-1.63-mRNA-1"/>
    </source>
</evidence>
<organism evidence="2 3">
    <name type="scientific">Echinococcus canadensis</name>
    <dbReference type="NCBI Taxonomy" id="519352"/>
    <lineage>
        <taxon>Eukaryota</taxon>
        <taxon>Metazoa</taxon>
        <taxon>Spiralia</taxon>
        <taxon>Lophotrochozoa</taxon>
        <taxon>Platyhelminthes</taxon>
        <taxon>Cestoda</taxon>
        <taxon>Eucestoda</taxon>
        <taxon>Cyclophyllidea</taxon>
        <taxon>Taeniidae</taxon>
        <taxon>Echinococcus</taxon>
        <taxon>Echinococcus canadensis group</taxon>
    </lineage>
</organism>
<sequence>MAHLLLMDTGAAIVNECVRRNMTKGNDNECSFKRKPEVVHVTEFIYSRIHRFLKEFFRQTFLHIVFMTAYLTVLMLSQINMVKERKVFMSDFVHCNSHTRNHDNTYL</sequence>
<dbReference type="Proteomes" id="UP000887562">
    <property type="component" value="Unplaced"/>
</dbReference>
<name>A0A915EWP5_9CEST</name>